<accession>A0ACA9S6S9</accession>
<evidence type="ECO:0000313" key="2">
    <source>
        <dbReference type="Proteomes" id="UP000789920"/>
    </source>
</evidence>
<gene>
    <name evidence="1" type="ORF">RPERSI_LOCUS27229</name>
</gene>
<sequence>SPAAVSFRYMIEAIKAFLEGEKYGEFQAWCKEKILKDFNETRKILKNLFLRYPEGFATINIETGRDLWNSEEERNKIERKNRDREKEKEGIRQKLRDSNSDIPPNEENIKRYLYPGLSPQKRYQHSFQEPFGEQGKLSIKVPGSEKTTTTYFPYKYTIYFLNNYQNEDQLRGAVVHEFAHHYLYSTIGDHKHNDNFYSTME</sequence>
<evidence type="ECO:0000313" key="1">
    <source>
        <dbReference type="EMBL" id="CAG8828378.1"/>
    </source>
</evidence>
<proteinExistence type="predicted"/>
<keyword evidence="2" id="KW-1185">Reference proteome</keyword>
<name>A0ACA9S6S9_9GLOM</name>
<comment type="caution">
    <text evidence="1">The sequence shown here is derived from an EMBL/GenBank/DDBJ whole genome shotgun (WGS) entry which is preliminary data.</text>
</comment>
<reference evidence="1" key="1">
    <citation type="submission" date="2021-06" db="EMBL/GenBank/DDBJ databases">
        <authorList>
            <person name="Kallberg Y."/>
            <person name="Tangrot J."/>
            <person name="Rosling A."/>
        </authorList>
    </citation>
    <scope>NUCLEOTIDE SEQUENCE</scope>
    <source>
        <strain evidence="1">MA461A</strain>
    </source>
</reference>
<feature type="non-terminal residue" evidence="1">
    <location>
        <position position="1"/>
    </location>
</feature>
<protein>
    <submittedName>
        <fullName evidence="1">25011_t:CDS:1</fullName>
    </submittedName>
</protein>
<dbReference type="Proteomes" id="UP000789920">
    <property type="component" value="Unassembled WGS sequence"/>
</dbReference>
<feature type="non-terminal residue" evidence="1">
    <location>
        <position position="201"/>
    </location>
</feature>
<dbReference type="EMBL" id="CAJVQC010095401">
    <property type="protein sequence ID" value="CAG8828378.1"/>
    <property type="molecule type" value="Genomic_DNA"/>
</dbReference>
<organism evidence="1 2">
    <name type="scientific">Racocetra persica</name>
    <dbReference type="NCBI Taxonomy" id="160502"/>
    <lineage>
        <taxon>Eukaryota</taxon>
        <taxon>Fungi</taxon>
        <taxon>Fungi incertae sedis</taxon>
        <taxon>Mucoromycota</taxon>
        <taxon>Glomeromycotina</taxon>
        <taxon>Glomeromycetes</taxon>
        <taxon>Diversisporales</taxon>
        <taxon>Gigasporaceae</taxon>
        <taxon>Racocetra</taxon>
    </lineage>
</organism>